<reference evidence="2 3" key="1">
    <citation type="journal article" date="2018" name="Mol. Ecol.">
        <title>The obligate alkalophilic soda-lake fungus Sodiomyces alkalinus has shifted to a protein diet.</title>
        <authorList>
            <person name="Grum-Grzhimaylo A.A."/>
            <person name="Falkoski D.L."/>
            <person name="van den Heuvel J."/>
            <person name="Valero-Jimenez C.A."/>
            <person name="Min B."/>
            <person name="Choi I.G."/>
            <person name="Lipzen A."/>
            <person name="Daum C.G."/>
            <person name="Aanen D.K."/>
            <person name="Tsang A."/>
            <person name="Henrissat B."/>
            <person name="Bilanenko E.N."/>
            <person name="de Vries R.P."/>
            <person name="van Kan J.A.L."/>
            <person name="Grigoriev I.V."/>
            <person name="Debets A.J.M."/>
        </authorList>
    </citation>
    <scope>NUCLEOTIDE SEQUENCE [LARGE SCALE GENOMIC DNA]</scope>
    <source>
        <strain evidence="2 3">F11</strain>
    </source>
</reference>
<evidence type="ECO:0008006" key="4">
    <source>
        <dbReference type="Google" id="ProtNLM"/>
    </source>
</evidence>
<feature type="chain" id="PRO_5017995165" description="Secreted protein" evidence="1">
    <location>
        <begin position="19"/>
        <end position="90"/>
    </location>
</feature>
<evidence type="ECO:0000313" key="2">
    <source>
        <dbReference type="EMBL" id="ROT37772.1"/>
    </source>
</evidence>
<organism evidence="2 3">
    <name type="scientific">Sodiomyces alkalinus (strain CBS 110278 / VKM F-3762 / F11)</name>
    <name type="common">Alkaliphilic filamentous fungus</name>
    <dbReference type="NCBI Taxonomy" id="1314773"/>
    <lineage>
        <taxon>Eukaryota</taxon>
        <taxon>Fungi</taxon>
        <taxon>Dikarya</taxon>
        <taxon>Ascomycota</taxon>
        <taxon>Pezizomycotina</taxon>
        <taxon>Sordariomycetes</taxon>
        <taxon>Hypocreomycetidae</taxon>
        <taxon>Glomerellales</taxon>
        <taxon>Plectosphaerellaceae</taxon>
        <taxon>Sodiomyces</taxon>
    </lineage>
</organism>
<feature type="signal peptide" evidence="1">
    <location>
        <begin position="1"/>
        <end position="18"/>
    </location>
</feature>
<proteinExistence type="predicted"/>
<dbReference type="GeneID" id="39575489"/>
<evidence type="ECO:0000313" key="3">
    <source>
        <dbReference type="Proteomes" id="UP000272025"/>
    </source>
</evidence>
<accession>A0A3N2PTC6</accession>
<sequence>MSSTLLFLLFLCSGLIHSSLDLRFRRYGQRCTRWKGNMKGRAGRRRTRSRYLCFQKETTNNRKYKEKRQSKEREYIKKKRIEEKEEGEKK</sequence>
<dbReference type="AlphaFoldDB" id="A0A3N2PTC6"/>
<keyword evidence="1" id="KW-0732">Signal</keyword>
<name>A0A3N2PTC6_SODAK</name>
<evidence type="ECO:0000256" key="1">
    <source>
        <dbReference type="SAM" id="SignalP"/>
    </source>
</evidence>
<protein>
    <recommendedName>
        <fullName evidence="4">Secreted protein</fullName>
    </recommendedName>
</protein>
<dbReference type="RefSeq" id="XP_028465578.1">
    <property type="nucleotide sequence ID" value="XM_028607011.1"/>
</dbReference>
<dbReference type="EMBL" id="ML119056">
    <property type="protein sequence ID" value="ROT37772.1"/>
    <property type="molecule type" value="Genomic_DNA"/>
</dbReference>
<keyword evidence="3" id="KW-1185">Reference proteome</keyword>
<dbReference type="Proteomes" id="UP000272025">
    <property type="component" value="Unassembled WGS sequence"/>
</dbReference>
<gene>
    <name evidence="2" type="ORF">SODALDRAFT_173988</name>
</gene>